<dbReference type="FunFam" id="3.30.300.30:FF:000008">
    <property type="entry name" value="2,3-dihydroxybenzoate-AMP ligase"/>
    <property type="match status" value="1"/>
</dbReference>
<dbReference type="InterPro" id="IPR045851">
    <property type="entry name" value="AMP-bd_C_sf"/>
</dbReference>
<gene>
    <name evidence="5" type="ORF">E7Y31_17570</name>
</gene>
<dbReference type="RefSeq" id="WP_136449031.1">
    <property type="nucleotide sequence ID" value="NZ_CADCWT010000077.1"/>
</dbReference>
<dbReference type="InterPro" id="IPR020845">
    <property type="entry name" value="AMP-binding_CS"/>
</dbReference>
<proteinExistence type="inferred from homology"/>
<dbReference type="InterPro" id="IPR000873">
    <property type="entry name" value="AMP-dep_synth/lig_dom"/>
</dbReference>
<reference evidence="5 6" key="1">
    <citation type="submission" date="2019-04" db="EMBL/GenBank/DDBJ databases">
        <title>Draft genome sequences for three unisolated Alnus-infective Frankia Sp+ strains, AgTrS, AiOr and AvVan, the first sequenced Frankia strains able to sporulate in-planta.</title>
        <authorList>
            <person name="Bethencourt L."/>
            <person name="Vautrin F."/>
            <person name="Taib N."/>
            <person name="Dubost A."/>
            <person name="Castro-Garcia L."/>
            <person name="Imbaud O."/>
            <person name="Abrouk D."/>
            <person name="Fournier P."/>
            <person name="Briolay J."/>
            <person name="Nguyen A."/>
            <person name="Normand P."/>
            <person name="Fernandez M.P."/>
            <person name="Brochier-Armanet C."/>
            <person name="Herrera-Belaroussi A."/>
        </authorList>
    </citation>
    <scope>NUCLEOTIDE SEQUENCE [LARGE SCALE GENOMIC DNA]</scope>
    <source>
        <strain evidence="5 6">AvVan</strain>
    </source>
</reference>
<keyword evidence="6" id="KW-1185">Reference proteome</keyword>
<evidence type="ECO:0000313" key="5">
    <source>
        <dbReference type="EMBL" id="THJ64469.1"/>
    </source>
</evidence>
<dbReference type="InterPro" id="IPR042099">
    <property type="entry name" value="ANL_N_sf"/>
</dbReference>
<feature type="domain" description="AMP-dependent synthetase/ligase" evidence="3">
    <location>
        <begin position="33"/>
        <end position="393"/>
    </location>
</feature>
<evidence type="ECO:0000313" key="6">
    <source>
        <dbReference type="Proteomes" id="UP000305282"/>
    </source>
</evidence>
<dbReference type="Pfam" id="PF00501">
    <property type="entry name" value="AMP-binding"/>
    <property type="match status" value="1"/>
</dbReference>
<comment type="caution">
    <text evidence="5">The sequence shown here is derived from an EMBL/GenBank/DDBJ whole genome shotgun (WGS) entry which is preliminary data.</text>
</comment>
<dbReference type="Proteomes" id="UP000305282">
    <property type="component" value="Unassembled WGS sequence"/>
</dbReference>
<evidence type="ECO:0000256" key="2">
    <source>
        <dbReference type="ARBA" id="ARBA00022598"/>
    </source>
</evidence>
<dbReference type="OrthoDB" id="9803968at2"/>
<evidence type="ECO:0000259" key="3">
    <source>
        <dbReference type="Pfam" id="PF00501"/>
    </source>
</evidence>
<name>A0A4V3Z582_9ACTN</name>
<dbReference type="AlphaFoldDB" id="A0A4V3Z582"/>
<dbReference type="NCBIfam" id="NF004837">
    <property type="entry name" value="PRK06187.1"/>
    <property type="match status" value="1"/>
</dbReference>
<dbReference type="EMBL" id="SSXH01000534">
    <property type="protein sequence ID" value="THJ64469.1"/>
    <property type="molecule type" value="Genomic_DNA"/>
</dbReference>
<dbReference type="PANTHER" id="PTHR43767:SF1">
    <property type="entry name" value="NONRIBOSOMAL PEPTIDE SYNTHASE PES1 (EUROFUNG)-RELATED"/>
    <property type="match status" value="1"/>
</dbReference>
<dbReference type="CDD" id="cd17631">
    <property type="entry name" value="FACL_FadD13-like"/>
    <property type="match status" value="1"/>
</dbReference>
<accession>A0A4V3Z582</accession>
<dbReference type="Pfam" id="PF13193">
    <property type="entry name" value="AMP-binding_C"/>
    <property type="match status" value="1"/>
</dbReference>
<dbReference type="PANTHER" id="PTHR43767">
    <property type="entry name" value="LONG-CHAIN-FATTY-ACID--COA LIGASE"/>
    <property type="match status" value="1"/>
</dbReference>
<dbReference type="Gene3D" id="3.40.50.12780">
    <property type="entry name" value="N-terminal domain of ligase-like"/>
    <property type="match status" value="1"/>
</dbReference>
<keyword evidence="2 5" id="KW-0436">Ligase</keyword>
<comment type="similarity">
    <text evidence="1">Belongs to the ATP-dependent AMP-binding enzyme family.</text>
</comment>
<dbReference type="InterPro" id="IPR025110">
    <property type="entry name" value="AMP-bd_C"/>
</dbReference>
<organism evidence="5 6">
    <name type="scientific">Candidatus Frankia alpina</name>
    <dbReference type="NCBI Taxonomy" id="2699483"/>
    <lineage>
        <taxon>Bacteria</taxon>
        <taxon>Bacillati</taxon>
        <taxon>Actinomycetota</taxon>
        <taxon>Actinomycetes</taxon>
        <taxon>Frankiales</taxon>
        <taxon>Frankiaceae</taxon>
        <taxon>Frankia</taxon>
    </lineage>
</organism>
<feature type="domain" description="AMP-binding enzyme C-terminal" evidence="4">
    <location>
        <begin position="443"/>
        <end position="518"/>
    </location>
</feature>
<protein>
    <submittedName>
        <fullName evidence="5">Long-chain fatty acid--CoA ligase</fullName>
    </submittedName>
</protein>
<dbReference type="Gene3D" id="3.30.300.30">
    <property type="match status" value="1"/>
</dbReference>
<dbReference type="GO" id="GO:0016878">
    <property type="term" value="F:acid-thiol ligase activity"/>
    <property type="evidence" value="ECO:0007669"/>
    <property type="project" value="UniProtKB-ARBA"/>
</dbReference>
<evidence type="ECO:0000256" key="1">
    <source>
        <dbReference type="ARBA" id="ARBA00006432"/>
    </source>
</evidence>
<dbReference type="PROSITE" id="PS00455">
    <property type="entry name" value="AMP_BINDING"/>
    <property type="match status" value="1"/>
</dbReference>
<dbReference type="SUPFAM" id="SSF56801">
    <property type="entry name" value="Acetyl-CoA synthetase-like"/>
    <property type="match status" value="1"/>
</dbReference>
<sequence length="529" mass="56713">MSTQTPAIDSAETELAAATAASAAAEIDLAALLERRARASAERPAVTFRGVTRTFAEVYDRVRRLAEVLRQGGVGKGDRVAYLGLNDPAIRESLFAAASRGATLVPLNFCLAGPELAYAIIHSGVHTLLADHQHTTVIDSVRDQFPVQRFIRIASGESVPAWEDGDELIAATSPLAERVPVDPSDPVLIMYTSGTTGRPKGAVLAHGNLWWHNIGVVLALDIAYDEVSLVCASMFHIGTLNVTTIATWIKGGRLVIHQAFEPQTVLDDLERERVTTMFGVPVMCDALSALPGFEAADLSTLRLIIRGGVPVPVGLIRRFQERNVELAQGYGLTEAGPVASFLTAENALRKIGSAGRPLLLCDLRVVDATGSPVPPGVAGEIEVRGPSVTPGYFQDPEATARAFNGQWLRTGDGGHLDDDGFVFIADRIKDMVITGGENVYPAEVEGVLFDHPAVAEVAIIGTRDPKWGERVCAVVVTEPGVTVDLEGLRAFAAERIARYKLPLQLEIVDALPRNATGKVLKTTLRKRYA</sequence>
<dbReference type="InterPro" id="IPR050237">
    <property type="entry name" value="ATP-dep_AMP-bd_enzyme"/>
</dbReference>
<evidence type="ECO:0000259" key="4">
    <source>
        <dbReference type="Pfam" id="PF13193"/>
    </source>
</evidence>